<dbReference type="VEuPathDB" id="VectorBase:ISCI018053"/>
<organism>
    <name type="scientific">Ixodes scapularis</name>
    <name type="common">Black-legged tick</name>
    <name type="synonym">Deer tick</name>
    <dbReference type="NCBI Taxonomy" id="6945"/>
    <lineage>
        <taxon>Eukaryota</taxon>
        <taxon>Metazoa</taxon>
        <taxon>Ecdysozoa</taxon>
        <taxon>Arthropoda</taxon>
        <taxon>Chelicerata</taxon>
        <taxon>Arachnida</taxon>
        <taxon>Acari</taxon>
        <taxon>Parasitiformes</taxon>
        <taxon>Ixodida</taxon>
        <taxon>Ixodoidea</taxon>
        <taxon>Ixodidae</taxon>
        <taxon>Ixodinae</taxon>
        <taxon>Ixodes</taxon>
    </lineage>
</organism>
<reference evidence="2 4" key="1">
    <citation type="submission" date="2008-03" db="EMBL/GenBank/DDBJ databases">
        <title>Annotation of Ixodes scapularis.</title>
        <authorList>
            <consortium name="Ixodes scapularis Genome Project Consortium"/>
            <person name="Caler E."/>
            <person name="Hannick L.I."/>
            <person name="Bidwell S."/>
            <person name="Joardar V."/>
            <person name="Thiagarajan M."/>
            <person name="Amedeo P."/>
            <person name="Galinsky K.J."/>
            <person name="Schobel S."/>
            <person name="Inman J."/>
            <person name="Hostetler J."/>
            <person name="Miller J."/>
            <person name="Hammond M."/>
            <person name="Megy K."/>
            <person name="Lawson D."/>
            <person name="Kodira C."/>
            <person name="Sutton G."/>
            <person name="Meyer J."/>
            <person name="Hill C.A."/>
            <person name="Birren B."/>
            <person name="Nene V."/>
            <person name="Collins F."/>
            <person name="Alarcon-Chaidez F."/>
            <person name="Wikel S."/>
            <person name="Strausberg R."/>
        </authorList>
    </citation>
    <scope>NUCLEOTIDE SEQUENCE [LARGE SCALE GENOMIC DNA]</scope>
    <source>
        <strain evidence="4">Wikel</strain>
        <strain evidence="2">Wikel colony</strain>
    </source>
</reference>
<gene>
    <name evidence="2" type="ORF">IscW_ISCW018053</name>
</gene>
<dbReference type="Proteomes" id="UP000001555">
    <property type="component" value="Unassembled WGS sequence"/>
</dbReference>
<dbReference type="PaxDb" id="6945-B7PGG0"/>
<evidence type="ECO:0000256" key="1">
    <source>
        <dbReference type="SAM" id="SignalP"/>
    </source>
</evidence>
<dbReference type="EMBL" id="DS707992">
    <property type="protein sequence ID" value="EEC05682.1"/>
    <property type="molecule type" value="Genomic_DNA"/>
</dbReference>
<dbReference type="AlphaFoldDB" id="B7PGG0"/>
<dbReference type="EMBL" id="ABJB011038066">
    <property type="status" value="NOT_ANNOTATED_CDS"/>
    <property type="molecule type" value="Genomic_DNA"/>
</dbReference>
<feature type="signal peptide" evidence="1">
    <location>
        <begin position="1"/>
        <end position="21"/>
    </location>
</feature>
<protein>
    <recommendedName>
        <fullName evidence="5">Secreted protein</fullName>
    </recommendedName>
</protein>
<dbReference type="EnsemblMetazoa" id="ISCW018053-RA">
    <property type="protein sequence ID" value="ISCW018053-PA"/>
    <property type="gene ID" value="ISCW018053"/>
</dbReference>
<feature type="chain" id="PRO_5014568014" description="Secreted protein" evidence="1">
    <location>
        <begin position="22"/>
        <end position="70"/>
    </location>
</feature>
<evidence type="ECO:0000313" key="3">
    <source>
        <dbReference type="EnsemblMetazoa" id="ISCW018053-PA"/>
    </source>
</evidence>
<dbReference type="VEuPathDB" id="VectorBase:ISCW018053"/>
<evidence type="ECO:0000313" key="2">
    <source>
        <dbReference type="EMBL" id="EEC05682.1"/>
    </source>
</evidence>
<dbReference type="HOGENOM" id="CLU_2760618_0_0_1"/>
<keyword evidence="1" id="KW-0732">Signal</keyword>
<name>B7PGG0_IXOSC</name>
<sequence>MGSPRLLSCALLLGLVATRTADDGARFPVPFGESTSVNGCYCWSDGTECRCFGDDVVEVPANFGNHVEKL</sequence>
<evidence type="ECO:0000313" key="4">
    <source>
        <dbReference type="Proteomes" id="UP000001555"/>
    </source>
</evidence>
<accession>B7PGG0</accession>
<dbReference type="InParanoid" id="B7PGG0"/>
<evidence type="ECO:0008006" key="5">
    <source>
        <dbReference type="Google" id="ProtNLM"/>
    </source>
</evidence>
<reference evidence="3" key="2">
    <citation type="submission" date="2020-05" db="UniProtKB">
        <authorList>
            <consortium name="EnsemblMetazoa"/>
        </authorList>
    </citation>
    <scope>IDENTIFICATION</scope>
    <source>
        <strain evidence="3">wikel</strain>
    </source>
</reference>
<proteinExistence type="predicted"/>
<keyword evidence="4" id="KW-1185">Reference proteome</keyword>